<dbReference type="PANTHER" id="PTHR33295:SF7">
    <property type="entry name" value="ATPASE"/>
    <property type="match status" value="1"/>
</dbReference>
<dbReference type="Pfam" id="PF13173">
    <property type="entry name" value="AAA_14"/>
    <property type="match status" value="1"/>
</dbReference>
<dbReference type="InterPro" id="IPR025420">
    <property type="entry name" value="DUF4143"/>
</dbReference>
<reference evidence="2 3" key="1">
    <citation type="journal article" date="2014" name="Int. J. Syst. Evol. Microbiol.">
        <title>Phaeodactylibacter xiamenensis gen. nov., sp. nov., a member of the family Saprospiraceae isolated from the marine alga Phaeodactylum tricornutum.</title>
        <authorList>
            <person name="Chen Z.Jr."/>
            <person name="Lei X."/>
            <person name="Lai Q."/>
            <person name="Li Y."/>
            <person name="Zhang B."/>
            <person name="Zhang J."/>
            <person name="Zhang H."/>
            <person name="Yang L."/>
            <person name="Zheng W."/>
            <person name="Tian Y."/>
            <person name="Yu Z."/>
            <person name="Xu H.Jr."/>
            <person name="Zheng T."/>
        </authorList>
    </citation>
    <scope>NUCLEOTIDE SEQUENCE [LARGE SCALE GENOMIC DNA]</scope>
    <source>
        <strain evidence="2 3">KD52</strain>
    </source>
</reference>
<organism evidence="2 3">
    <name type="scientific">Phaeodactylibacter xiamenensis</name>
    <dbReference type="NCBI Taxonomy" id="1524460"/>
    <lineage>
        <taxon>Bacteria</taxon>
        <taxon>Pseudomonadati</taxon>
        <taxon>Bacteroidota</taxon>
        <taxon>Saprospiria</taxon>
        <taxon>Saprospirales</taxon>
        <taxon>Haliscomenobacteraceae</taxon>
        <taxon>Phaeodactylibacter</taxon>
    </lineage>
</organism>
<dbReference type="Proteomes" id="UP000029736">
    <property type="component" value="Unassembled WGS sequence"/>
</dbReference>
<dbReference type="STRING" id="1524460.IX84_03050"/>
<dbReference type="OrthoDB" id="9801840at2"/>
<feature type="domain" description="AAA+ ATPase" evidence="1">
    <location>
        <begin position="19"/>
        <end position="146"/>
    </location>
</feature>
<protein>
    <submittedName>
        <fullName evidence="2">ATPase AAA</fullName>
    </submittedName>
</protein>
<dbReference type="PANTHER" id="PTHR33295">
    <property type="entry name" value="ATPASE"/>
    <property type="match status" value="1"/>
</dbReference>
<keyword evidence="3" id="KW-1185">Reference proteome</keyword>
<evidence type="ECO:0000313" key="2">
    <source>
        <dbReference type="EMBL" id="KGE89319.1"/>
    </source>
</evidence>
<dbReference type="Gene3D" id="3.40.50.300">
    <property type="entry name" value="P-loop containing nucleotide triphosphate hydrolases"/>
    <property type="match status" value="1"/>
</dbReference>
<dbReference type="RefSeq" id="WP_044216409.1">
    <property type="nucleotide sequence ID" value="NZ_JBKAGJ010000024.1"/>
</dbReference>
<sequence>MIKKRRALEDLIQWAESPNRKPLLIRGARQVGKSTLVRMLASNFDHFIELNAEKPGIQALFHRHLEVNELMEALFFERNISGAGSKILLFIDEIQESPQAIRLLRYFYEERPDIHVVAAGSLLDFSLGEVRSFPVGRVSHYYLHPLNFEEFLQWKGEDRALQALQHIPVPDFAHEKLRILFHEYALLGGMPEVVQRYTDGTPLSGLAPLYAGLWQAYLDDIEKYAGNNTQRQVLRHIIRSAPMEHDRIKFAGFGHSNYGSREVGEALRNLELARVIRLIYPTTQLTPPVITDLKKRPRLQFIDTGLLNHTLQIQSQFLGLADLNSLYRGFIVQHLLSQELIALHNNQDFKPHFWVREKANANAEVDLVYPYEGQLLPIEVKAGPQGRLRSLHQFVERGQPPFAIRFLNNTISVENARTPAGYEYRLVNLPYYLMSQLEGYLKWAANRQ</sequence>
<evidence type="ECO:0000313" key="3">
    <source>
        <dbReference type="Proteomes" id="UP000029736"/>
    </source>
</evidence>
<name>A0A098S9W8_9BACT</name>
<proteinExistence type="predicted"/>
<dbReference type="AlphaFoldDB" id="A0A098S9W8"/>
<dbReference type="InterPro" id="IPR003593">
    <property type="entry name" value="AAA+_ATPase"/>
</dbReference>
<dbReference type="EMBL" id="JPOS01000010">
    <property type="protein sequence ID" value="KGE89319.1"/>
    <property type="molecule type" value="Genomic_DNA"/>
</dbReference>
<dbReference type="InterPro" id="IPR041682">
    <property type="entry name" value="AAA_14"/>
</dbReference>
<comment type="caution">
    <text evidence="2">The sequence shown here is derived from an EMBL/GenBank/DDBJ whole genome shotgun (WGS) entry which is preliminary data.</text>
</comment>
<gene>
    <name evidence="2" type="ORF">IX84_03050</name>
</gene>
<dbReference type="SUPFAM" id="SSF52540">
    <property type="entry name" value="P-loop containing nucleoside triphosphate hydrolases"/>
    <property type="match status" value="1"/>
</dbReference>
<dbReference type="CDD" id="cd00009">
    <property type="entry name" value="AAA"/>
    <property type="match status" value="1"/>
</dbReference>
<dbReference type="InterPro" id="IPR027417">
    <property type="entry name" value="P-loop_NTPase"/>
</dbReference>
<dbReference type="SMART" id="SM00382">
    <property type="entry name" value="AAA"/>
    <property type="match status" value="1"/>
</dbReference>
<accession>A0A098S9W8</accession>
<dbReference type="Pfam" id="PF13635">
    <property type="entry name" value="DUF4143"/>
    <property type="match status" value="1"/>
</dbReference>
<evidence type="ECO:0000259" key="1">
    <source>
        <dbReference type="SMART" id="SM00382"/>
    </source>
</evidence>